<evidence type="ECO:0000313" key="9">
    <source>
        <dbReference type="Proteomes" id="UP000241736"/>
    </source>
</evidence>
<evidence type="ECO:0000256" key="5">
    <source>
        <dbReference type="ARBA" id="ARBA00023288"/>
    </source>
</evidence>
<comment type="similarity">
    <text evidence="6">Belongs to the BamD family.</text>
</comment>
<feature type="domain" description="Outer membrane lipoprotein BamD-like" evidence="7">
    <location>
        <begin position="42"/>
        <end position="245"/>
    </location>
</feature>
<dbReference type="NCBIfam" id="TIGR03302">
    <property type="entry name" value="OM_YfiO"/>
    <property type="match status" value="1"/>
</dbReference>
<evidence type="ECO:0000259" key="7">
    <source>
        <dbReference type="Pfam" id="PF13525"/>
    </source>
</evidence>
<dbReference type="InterPro" id="IPR017689">
    <property type="entry name" value="BamD"/>
</dbReference>
<evidence type="ECO:0000256" key="2">
    <source>
        <dbReference type="ARBA" id="ARBA00023136"/>
    </source>
</evidence>
<dbReference type="OrthoDB" id="9779191at2"/>
<dbReference type="Pfam" id="PF13525">
    <property type="entry name" value="YfiO"/>
    <property type="match status" value="1"/>
</dbReference>
<comment type="caution">
    <text evidence="8">The sequence shown here is derived from an EMBL/GenBank/DDBJ whole genome shotgun (WGS) entry which is preliminary data.</text>
</comment>
<sequence>MTRPTGLFRHFAILALILSLAGCQTIGGWFGGDKEKPTETLPVEEMYRIGKGAMDGGNYNRAQQYFQRLVARFPYGPYSEQAQLELAYVQYKQSRNVEATSTVDRFIRTYPTHRHIDYAYYLKALINFDTGRATLMRLVGQDMSKRDLGATTQSLNDFGEVVRRYPNSRYAPDARQRMVYLRNQLARYEIGVGVYYLERDAYVAAANRGKYTLQTYPQSEYEGDALALMAAAYTALGQEQLATDARRVLEQNYPDHPYLSGDWPEGRGFFGKLNPFAGK</sequence>
<dbReference type="InterPro" id="IPR039565">
    <property type="entry name" value="BamD-like"/>
</dbReference>
<protein>
    <recommendedName>
        <fullName evidence="6">Outer membrane protein assembly factor BamD</fullName>
    </recommendedName>
</protein>
<comment type="function">
    <text evidence="6">Part of the outer membrane protein assembly complex, which is involved in assembly and insertion of beta-barrel proteins into the outer membrane.</text>
</comment>
<comment type="subcellular location">
    <subcellularLocation>
        <location evidence="6">Cell outer membrane</location>
        <topology evidence="6">Lipid-anchor</topology>
    </subcellularLocation>
</comment>
<dbReference type="AlphaFoldDB" id="A0A2P6MBX3"/>
<dbReference type="HAMAP" id="MF_00922">
    <property type="entry name" value="OM_assembly_BamD"/>
    <property type="match status" value="1"/>
</dbReference>
<keyword evidence="1 6" id="KW-0732">Signal</keyword>
<dbReference type="SUPFAM" id="SSF48452">
    <property type="entry name" value="TPR-like"/>
    <property type="match status" value="1"/>
</dbReference>
<evidence type="ECO:0000256" key="4">
    <source>
        <dbReference type="ARBA" id="ARBA00023237"/>
    </source>
</evidence>
<dbReference type="CDD" id="cd15830">
    <property type="entry name" value="BamD"/>
    <property type="match status" value="1"/>
</dbReference>
<dbReference type="GO" id="GO:0043165">
    <property type="term" value="P:Gram-negative-bacterium-type cell outer membrane assembly"/>
    <property type="evidence" value="ECO:0007669"/>
    <property type="project" value="UniProtKB-UniRule"/>
</dbReference>
<dbReference type="EMBL" id="PVLF01000002">
    <property type="protein sequence ID" value="PRH83485.1"/>
    <property type="molecule type" value="Genomic_DNA"/>
</dbReference>
<gene>
    <name evidence="6" type="primary">bamD</name>
    <name evidence="8" type="ORF">C6N40_02215</name>
</gene>
<evidence type="ECO:0000256" key="6">
    <source>
        <dbReference type="HAMAP-Rule" id="MF_00922"/>
    </source>
</evidence>
<keyword evidence="4 6" id="KW-0998">Cell outer membrane</keyword>
<evidence type="ECO:0000256" key="3">
    <source>
        <dbReference type="ARBA" id="ARBA00023139"/>
    </source>
</evidence>
<dbReference type="PANTHER" id="PTHR37423">
    <property type="entry name" value="SOLUBLE LYTIC MUREIN TRANSGLYCOSYLASE-RELATED"/>
    <property type="match status" value="1"/>
</dbReference>
<keyword evidence="2 6" id="KW-0472">Membrane</keyword>
<keyword evidence="5 6" id="KW-0449">Lipoprotein</keyword>
<name>A0A2P6MBX3_9GAMM</name>
<dbReference type="PROSITE" id="PS51257">
    <property type="entry name" value="PROKAR_LIPOPROTEIN"/>
    <property type="match status" value="1"/>
</dbReference>
<organism evidence="8 9">
    <name type="scientific">Arenimonas caeni</name>
    <dbReference type="NCBI Taxonomy" id="2058085"/>
    <lineage>
        <taxon>Bacteria</taxon>
        <taxon>Pseudomonadati</taxon>
        <taxon>Pseudomonadota</taxon>
        <taxon>Gammaproteobacteria</taxon>
        <taxon>Lysobacterales</taxon>
        <taxon>Lysobacteraceae</taxon>
        <taxon>Arenimonas</taxon>
    </lineage>
</organism>
<dbReference type="GO" id="GO:0051205">
    <property type="term" value="P:protein insertion into membrane"/>
    <property type="evidence" value="ECO:0007669"/>
    <property type="project" value="UniProtKB-UniRule"/>
</dbReference>
<dbReference type="PANTHER" id="PTHR37423:SF1">
    <property type="entry name" value="OUTER MEMBRANE PROTEIN ASSEMBLY FACTOR BAMD"/>
    <property type="match status" value="1"/>
</dbReference>
<keyword evidence="3 6" id="KW-0564">Palmitate</keyword>
<reference evidence="8 9" key="1">
    <citation type="submission" date="2018-03" db="EMBL/GenBank/DDBJ databases">
        <title>Arenimonas caeni sp. nov., isolated from activated sludge.</title>
        <authorList>
            <person name="Liu H."/>
        </authorList>
    </citation>
    <scope>NUCLEOTIDE SEQUENCE [LARGE SCALE GENOMIC DNA]</scope>
    <source>
        <strain evidence="9">z29</strain>
    </source>
</reference>
<dbReference type="InterPro" id="IPR011990">
    <property type="entry name" value="TPR-like_helical_dom_sf"/>
</dbReference>
<dbReference type="GO" id="GO:1990063">
    <property type="term" value="C:Bam protein complex"/>
    <property type="evidence" value="ECO:0007669"/>
    <property type="project" value="TreeGrafter"/>
</dbReference>
<comment type="subunit">
    <text evidence="6">Part of the Bam complex.</text>
</comment>
<keyword evidence="9" id="KW-1185">Reference proteome</keyword>
<evidence type="ECO:0000313" key="8">
    <source>
        <dbReference type="EMBL" id="PRH83485.1"/>
    </source>
</evidence>
<dbReference type="Proteomes" id="UP000241736">
    <property type="component" value="Unassembled WGS sequence"/>
</dbReference>
<dbReference type="RefSeq" id="WP_106989363.1">
    <property type="nucleotide sequence ID" value="NZ_KZ679084.1"/>
</dbReference>
<dbReference type="Gene3D" id="1.25.40.10">
    <property type="entry name" value="Tetratricopeptide repeat domain"/>
    <property type="match status" value="1"/>
</dbReference>
<proteinExistence type="inferred from homology"/>
<evidence type="ECO:0000256" key="1">
    <source>
        <dbReference type="ARBA" id="ARBA00022729"/>
    </source>
</evidence>
<accession>A0A2P6MBX3</accession>